<dbReference type="InterPro" id="IPR006311">
    <property type="entry name" value="TAT_signal"/>
</dbReference>
<name>A0A7C9PHA0_9BURK</name>
<organism evidence="2 3">
    <name type="scientific">Ideonella livida</name>
    <dbReference type="NCBI Taxonomy" id="2707176"/>
    <lineage>
        <taxon>Bacteria</taxon>
        <taxon>Pseudomonadati</taxon>
        <taxon>Pseudomonadota</taxon>
        <taxon>Betaproteobacteria</taxon>
        <taxon>Burkholderiales</taxon>
        <taxon>Sphaerotilaceae</taxon>
        <taxon>Ideonella</taxon>
    </lineage>
</organism>
<feature type="domain" description="Solute-binding protein family 5" evidence="1">
    <location>
        <begin position="96"/>
        <end position="533"/>
    </location>
</feature>
<gene>
    <name evidence="2" type="ORF">G3A44_11940</name>
</gene>
<dbReference type="RefSeq" id="WP_163457751.1">
    <property type="nucleotide sequence ID" value="NZ_JAAGOH010000013.1"/>
</dbReference>
<evidence type="ECO:0000259" key="1">
    <source>
        <dbReference type="Pfam" id="PF00496"/>
    </source>
</evidence>
<dbReference type="GO" id="GO:0043190">
    <property type="term" value="C:ATP-binding cassette (ABC) transporter complex"/>
    <property type="evidence" value="ECO:0007669"/>
    <property type="project" value="InterPro"/>
</dbReference>
<proteinExistence type="predicted"/>
<dbReference type="GO" id="GO:1904680">
    <property type="term" value="F:peptide transmembrane transporter activity"/>
    <property type="evidence" value="ECO:0007669"/>
    <property type="project" value="TreeGrafter"/>
</dbReference>
<dbReference type="Gene3D" id="3.10.105.10">
    <property type="entry name" value="Dipeptide-binding Protein, Domain 3"/>
    <property type="match status" value="1"/>
</dbReference>
<dbReference type="Gene3D" id="3.40.190.10">
    <property type="entry name" value="Periplasmic binding protein-like II"/>
    <property type="match status" value="1"/>
</dbReference>
<dbReference type="GO" id="GO:0015833">
    <property type="term" value="P:peptide transport"/>
    <property type="evidence" value="ECO:0007669"/>
    <property type="project" value="TreeGrafter"/>
</dbReference>
<evidence type="ECO:0000313" key="3">
    <source>
        <dbReference type="Proteomes" id="UP000484255"/>
    </source>
</evidence>
<dbReference type="Gene3D" id="3.90.76.10">
    <property type="entry name" value="Dipeptide-binding Protein, Domain 1"/>
    <property type="match status" value="1"/>
</dbReference>
<dbReference type="GO" id="GO:0030288">
    <property type="term" value="C:outer membrane-bounded periplasmic space"/>
    <property type="evidence" value="ECO:0007669"/>
    <property type="project" value="UniProtKB-ARBA"/>
</dbReference>
<keyword evidence="3" id="KW-1185">Reference proteome</keyword>
<sequence length="618" mass="69071">MPHRTRPEDPARRHLVAQAGSLAAGVAVGGLLPSPAAGAASAPPEVAGRRVLRYAFPAAETSLDPVKLSDLYSRTLTAHIFEALYTYDHLARPARVKPLTAAALPEHTDDYRVWTVQLRPGIFFADDPAFGGRRRELVAADYVYALERFADPALKSPVWSFVDSYGLEGLAAKRQRAIERRQPYDYAAPVAGLRALDRHTLQFRLQAPRPRFIEFLAESDLFGAVAREVVDHYGPAIDAHPVGTGPFKLAQWRRGSLIRLVRNPGYRERRYDAEPAPDDAQGQAILARLRGRLLPLVDEVEVAIVEEAQPRWLAFLNGQHDLIENVPADFVALAMPHGRLAPHLAHQGVQGQRNLRADCTVTVFNMADPVVGGLDTAQVALRRALSLGLDVAREIQLVYRGQAVPAQASVAPHTRAYDPRFRSEMSHHDPARARALLDLHGFVDRDGDGWRERPDGSPLRLEWTTETTQRARQQAELWQRDLTALGVQVQFRFGSFQENLKAARAGRFMVWGVGGLSASPDSQGALQRYDGTQIGGQNLARFDHPEVTALYQRLSGLPDGPQRDAVFREVWRHGAVWMPYRARLHTLVTDLQHRQVTGYRRPLFWQEWWHMVDVAPQA</sequence>
<dbReference type="Proteomes" id="UP000484255">
    <property type="component" value="Unassembled WGS sequence"/>
</dbReference>
<reference evidence="2 3" key="1">
    <citation type="submission" date="2020-02" db="EMBL/GenBank/DDBJ databases">
        <title>Ideonella bacterium strain TBM-1.</title>
        <authorList>
            <person name="Chen W.-M."/>
        </authorList>
    </citation>
    <scope>NUCLEOTIDE SEQUENCE [LARGE SCALE GENOMIC DNA]</scope>
    <source>
        <strain evidence="2 3">TBM-1</strain>
    </source>
</reference>
<dbReference type="InterPro" id="IPR000914">
    <property type="entry name" value="SBP_5_dom"/>
</dbReference>
<dbReference type="SUPFAM" id="SSF53850">
    <property type="entry name" value="Periplasmic binding protein-like II"/>
    <property type="match status" value="1"/>
</dbReference>
<dbReference type="AlphaFoldDB" id="A0A7C9PHA0"/>
<dbReference type="PIRSF" id="PIRSF002741">
    <property type="entry name" value="MppA"/>
    <property type="match status" value="1"/>
</dbReference>
<dbReference type="EMBL" id="JAAGOH010000013">
    <property type="protein sequence ID" value="NDY91896.1"/>
    <property type="molecule type" value="Genomic_DNA"/>
</dbReference>
<protein>
    <submittedName>
        <fullName evidence="2">Bicyclomycin resistance protein</fullName>
    </submittedName>
</protein>
<accession>A0A7C9PHA0</accession>
<evidence type="ECO:0000313" key="2">
    <source>
        <dbReference type="EMBL" id="NDY91896.1"/>
    </source>
</evidence>
<dbReference type="PROSITE" id="PS51318">
    <property type="entry name" value="TAT"/>
    <property type="match status" value="1"/>
</dbReference>
<dbReference type="InterPro" id="IPR039424">
    <property type="entry name" value="SBP_5"/>
</dbReference>
<dbReference type="InterPro" id="IPR030678">
    <property type="entry name" value="Peptide/Ni-bd"/>
</dbReference>
<dbReference type="PANTHER" id="PTHR30290">
    <property type="entry name" value="PERIPLASMIC BINDING COMPONENT OF ABC TRANSPORTER"/>
    <property type="match status" value="1"/>
</dbReference>
<dbReference type="Pfam" id="PF00496">
    <property type="entry name" value="SBP_bac_5"/>
    <property type="match status" value="1"/>
</dbReference>
<comment type="caution">
    <text evidence="2">The sequence shown here is derived from an EMBL/GenBank/DDBJ whole genome shotgun (WGS) entry which is preliminary data.</text>
</comment>